<reference evidence="3" key="2">
    <citation type="submission" date="2023-02" db="EMBL/GenBank/DDBJ databases">
        <authorList>
            <person name="Huang Y."/>
            <person name="Zhang Y."/>
            <person name="Zhang T."/>
            <person name="Wang J."/>
        </authorList>
    </citation>
    <scope>NUCLEOTIDE SEQUENCE</scope>
    <source>
        <strain evidence="3">KJ-1</strain>
    </source>
</reference>
<evidence type="ECO:0000313" key="4">
    <source>
        <dbReference type="Proteomes" id="UP001199528"/>
    </source>
</evidence>
<dbReference type="Gene3D" id="2.40.50.140">
    <property type="entry name" value="Nucleic acid-binding proteins"/>
    <property type="match status" value="1"/>
</dbReference>
<accession>A0AAJ6NJ75</accession>
<evidence type="ECO:0000313" key="3">
    <source>
        <dbReference type="EMBL" id="WDZ51439.1"/>
    </source>
</evidence>
<dbReference type="Proteomes" id="UP001199528">
    <property type="component" value="Chromosome"/>
</dbReference>
<feature type="transmembrane region" description="Helical" evidence="1">
    <location>
        <begin position="90"/>
        <end position="109"/>
    </location>
</feature>
<name>A0AAJ6NJ75_9GAMM</name>
<feature type="domain" description="CSD" evidence="2">
    <location>
        <begin position="7"/>
        <end position="55"/>
    </location>
</feature>
<proteinExistence type="predicted"/>
<feature type="transmembrane region" description="Helical" evidence="1">
    <location>
        <begin position="182"/>
        <end position="199"/>
    </location>
</feature>
<keyword evidence="1" id="KW-0812">Transmembrane</keyword>
<dbReference type="AlphaFoldDB" id="A0AAJ6NJ75"/>
<evidence type="ECO:0000256" key="1">
    <source>
        <dbReference type="SAM" id="Phobius"/>
    </source>
</evidence>
<dbReference type="GO" id="GO:0003676">
    <property type="term" value="F:nucleic acid binding"/>
    <property type="evidence" value="ECO:0007669"/>
    <property type="project" value="InterPro"/>
</dbReference>
<organism evidence="3 4">
    <name type="scientific">Acinetobacter vivianii</name>
    <dbReference type="NCBI Taxonomy" id="1776742"/>
    <lineage>
        <taxon>Bacteria</taxon>
        <taxon>Pseudomonadati</taxon>
        <taxon>Pseudomonadota</taxon>
        <taxon>Gammaproteobacteria</taxon>
        <taxon>Moraxellales</taxon>
        <taxon>Moraxellaceae</taxon>
        <taxon>Acinetobacter</taxon>
    </lineage>
</organism>
<dbReference type="RefSeq" id="WP_069579977.1">
    <property type="nucleotide sequence ID" value="NZ_CP085083.1"/>
</dbReference>
<evidence type="ECO:0000259" key="2">
    <source>
        <dbReference type="Pfam" id="PF00313"/>
    </source>
</evidence>
<gene>
    <name evidence="3" type="ORF">LF296_01095</name>
</gene>
<feature type="transmembrane region" description="Helical" evidence="1">
    <location>
        <begin position="115"/>
        <end position="132"/>
    </location>
</feature>
<dbReference type="EMBL" id="CP085083">
    <property type="protein sequence ID" value="WDZ51439.1"/>
    <property type="molecule type" value="Genomic_DNA"/>
</dbReference>
<dbReference type="InterPro" id="IPR002059">
    <property type="entry name" value="CSP_DNA-bd"/>
</dbReference>
<dbReference type="SUPFAM" id="SSF50249">
    <property type="entry name" value="Nucleic acid-binding proteins"/>
    <property type="match status" value="1"/>
</dbReference>
<dbReference type="Pfam" id="PF06961">
    <property type="entry name" value="DUF1294"/>
    <property type="match status" value="1"/>
</dbReference>
<keyword evidence="1" id="KW-1133">Transmembrane helix</keyword>
<dbReference type="Pfam" id="PF00313">
    <property type="entry name" value="CSD"/>
    <property type="match status" value="1"/>
</dbReference>
<dbReference type="InterPro" id="IPR010718">
    <property type="entry name" value="DUF1294"/>
</dbReference>
<dbReference type="InterPro" id="IPR012340">
    <property type="entry name" value="NA-bd_OB-fold"/>
</dbReference>
<protein>
    <submittedName>
        <fullName evidence="3">DUF1294 domain-containing protein</fullName>
    </submittedName>
</protein>
<reference evidence="3" key="1">
    <citation type="journal article" date="2022" name="Front Environ Sci">
        <title>Complete genome sequence analysis of a novel alkane-degrading bacterial strain, Acinetobacter vivianii KJ-1, and its diesel degradation ability.</title>
        <authorList>
            <person name="Zhang Y."/>
            <person name="Song F."/>
            <person name="Wang J."/>
            <person name="Zhao Q."/>
            <person name="Zheng L."/>
            <person name="Wang Z."/>
            <person name="Zhang X."/>
            <person name="Gao Y."/>
            <person name="Chen G."/>
            <person name="Huang Y."/>
        </authorList>
    </citation>
    <scope>NUCLEOTIDE SEQUENCE</scope>
    <source>
        <strain evidence="3">KJ-1</strain>
    </source>
</reference>
<sequence>MRDQGRLVEWFDDKGYGFIQPNDPQKQRVFIHIKDFARTGPRPLVGCALEYVVILDERGRYRAQQAVYLKASQVFEHKAKPVKPTASKPWSAMQIAIVIYIVFMVIASFSKLLPPYTLLFVSLMNVLSYWLYAQDKEAAQLGNRRIPEQTLHIVDSLGGWCAGWLAQQKLRHKTQKQPFRKIYFCTIVFHILLICWLISPLNVFY</sequence>
<dbReference type="KEGG" id="aviv:LF296_01095"/>
<keyword evidence="1" id="KW-0472">Membrane</keyword>